<dbReference type="InterPro" id="IPR000719">
    <property type="entry name" value="Prot_kinase_dom"/>
</dbReference>
<dbReference type="Pfam" id="PF00069">
    <property type="entry name" value="Pkinase"/>
    <property type="match status" value="1"/>
</dbReference>
<protein>
    <submittedName>
        <fullName evidence="6">Protein kinase</fullName>
    </submittedName>
</protein>
<dbReference type="InterPro" id="IPR017441">
    <property type="entry name" value="Protein_kinase_ATP_BS"/>
</dbReference>
<evidence type="ECO:0000256" key="3">
    <source>
        <dbReference type="PROSITE-ProRule" id="PRU10141"/>
    </source>
</evidence>
<dbReference type="PANTHER" id="PTHR16305:SF28">
    <property type="entry name" value="GUANYLATE CYCLASE DOMAIN-CONTAINING PROTEIN"/>
    <property type="match status" value="1"/>
</dbReference>
<dbReference type="Gene3D" id="3.30.200.20">
    <property type="entry name" value="Phosphorylase Kinase, domain 1"/>
    <property type="match status" value="1"/>
</dbReference>
<dbReference type="InterPro" id="IPR011990">
    <property type="entry name" value="TPR-like_helical_dom_sf"/>
</dbReference>
<feature type="domain" description="Protein kinase" evidence="5">
    <location>
        <begin position="11"/>
        <end position="291"/>
    </location>
</feature>
<evidence type="ECO:0000256" key="1">
    <source>
        <dbReference type="ARBA" id="ARBA00022741"/>
    </source>
</evidence>
<dbReference type="EMBL" id="CP089982">
    <property type="protein sequence ID" value="WXA95538.1"/>
    <property type="molecule type" value="Genomic_DNA"/>
</dbReference>
<dbReference type="PROSITE" id="PS00107">
    <property type="entry name" value="PROTEIN_KINASE_ATP"/>
    <property type="match status" value="1"/>
</dbReference>
<dbReference type="PROSITE" id="PS00108">
    <property type="entry name" value="PROTEIN_KINASE_ST"/>
    <property type="match status" value="1"/>
</dbReference>
<dbReference type="SUPFAM" id="SSF48452">
    <property type="entry name" value="TPR-like"/>
    <property type="match status" value="1"/>
</dbReference>
<keyword evidence="7" id="KW-1185">Reference proteome</keyword>
<dbReference type="InterPro" id="IPR041664">
    <property type="entry name" value="AAA_16"/>
</dbReference>
<feature type="region of interest" description="Disordered" evidence="4">
    <location>
        <begin position="457"/>
        <end position="476"/>
    </location>
</feature>
<dbReference type="InterPro" id="IPR027417">
    <property type="entry name" value="P-loop_NTPase"/>
</dbReference>
<dbReference type="InterPro" id="IPR008271">
    <property type="entry name" value="Ser/Thr_kinase_AS"/>
</dbReference>
<evidence type="ECO:0000259" key="5">
    <source>
        <dbReference type="PROSITE" id="PS50011"/>
    </source>
</evidence>
<name>A0ABZ2KA29_9BACT</name>
<dbReference type="SMART" id="SM00220">
    <property type="entry name" value="S_TKc"/>
    <property type="match status" value="1"/>
</dbReference>
<dbReference type="CDD" id="cd14014">
    <property type="entry name" value="STKc_PknB_like"/>
    <property type="match status" value="1"/>
</dbReference>
<evidence type="ECO:0000313" key="7">
    <source>
        <dbReference type="Proteomes" id="UP001379533"/>
    </source>
</evidence>
<dbReference type="InterPro" id="IPR011009">
    <property type="entry name" value="Kinase-like_dom_sf"/>
</dbReference>
<organism evidence="6 7">
    <name type="scientific">Pendulispora brunnea</name>
    <dbReference type="NCBI Taxonomy" id="2905690"/>
    <lineage>
        <taxon>Bacteria</taxon>
        <taxon>Pseudomonadati</taxon>
        <taxon>Myxococcota</taxon>
        <taxon>Myxococcia</taxon>
        <taxon>Myxococcales</taxon>
        <taxon>Sorangiineae</taxon>
        <taxon>Pendulisporaceae</taxon>
        <taxon>Pendulispora</taxon>
    </lineage>
</organism>
<keyword evidence="1 3" id="KW-0547">Nucleotide-binding</keyword>
<keyword evidence="6" id="KW-0418">Kinase</keyword>
<proteinExistence type="predicted"/>
<feature type="binding site" evidence="3">
    <location>
        <position position="40"/>
    </location>
    <ligand>
        <name>ATP</name>
        <dbReference type="ChEBI" id="CHEBI:30616"/>
    </ligand>
</feature>
<dbReference type="GO" id="GO:0016301">
    <property type="term" value="F:kinase activity"/>
    <property type="evidence" value="ECO:0007669"/>
    <property type="project" value="UniProtKB-KW"/>
</dbReference>
<keyword evidence="6" id="KW-0808">Transferase</keyword>
<dbReference type="SUPFAM" id="SSF56112">
    <property type="entry name" value="Protein kinase-like (PK-like)"/>
    <property type="match status" value="1"/>
</dbReference>
<dbReference type="PROSITE" id="PS50011">
    <property type="entry name" value="PROTEIN_KINASE_DOM"/>
    <property type="match status" value="1"/>
</dbReference>
<reference evidence="6 7" key="1">
    <citation type="submission" date="2021-12" db="EMBL/GenBank/DDBJ databases">
        <title>Discovery of the Pendulisporaceae a myxobacterial family with distinct sporulation behavior and unique specialized metabolism.</title>
        <authorList>
            <person name="Garcia R."/>
            <person name="Popoff A."/>
            <person name="Bader C.D."/>
            <person name="Loehr J."/>
            <person name="Walesch S."/>
            <person name="Walt C."/>
            <person name="Boldt J."/>
            <person name="Bunk B."/>
            <person name="Haeckl F.J.F.P.J."/>
            <person name="Gunesch A.P."/>
            <person name="Birkelbach J."/>
            <person name="Nuebel U."/>
            <person name="Pietschmann T."/>
            <person name="Bach T."/>
            <person name="Mueller R."/>
        </authorList>
    </citation>
    <scope>NUCLEOTIDE SEQUENCE [LARGE SCALE GENOMIC DNA]</scope>
    <source>
        <strain evidence="6 7">MSr12523</strain>
    </source>
</reference>
<evidence type="ECO:0000313" key="6">
    <source>
        <dbReference type="EMBL" id="WXA95538.1"/>
    </source>
</evidence>
<keyword evidence="2 3" id="KW-0067">ATP-binding</keyword>
<dbReference type="Gene3D" id="1.25.40.10">
    <property type="entry name" value="Tetratricopeptide repeat domain"/>
    <property type="match status" value="1"/>
</dbReference>
<evidence type="ECO:0000256" key="2">
    <source>
        <dbReference type="ARBA" id="ARBA00022840"/>
    </source>
</evidence>
<accession>A0ABZ2KA29</accession>
<dbReference type="PANTHER" id="PTHR16305">
    <property type="entry name" value="TESTICULAR SOLUBLE ADENYLYL CYCLASE"/>
    <property type="match status" value="1"/>
</dbReference>
<evidence type="ECO:0000256" key="4">
    <source>
        <dbReference type="SAM" id="MobiDB-lite"/>
    </source>
</evidence>
<dbReference type="RefSeq" id="WP_394846143.1">
    <property type="nucleotide sequence ID" value="NZ_CP089982.1"/>
</dbReference>
<dbReference type="SUPFAM" id="SSF52540">
    <property type="entry name" value="P-loop containing nucleoside triphosphate hydrolases"/>
    <property type="match status" value="1"/>
</dbReference>
<dbReference type="Pfam" id="PF13191">
    <property type="entry name" value="AAA_16"/>
    <property type="match status" value="1"/>
</dbReference>
<sequence length="1350" mass="147198">MHQGDIVAERFRIDREIGKGGMGIVYSAHDLQANAPVALKVLGRSEDSEGRFMLEATLLSELRHPSIVSYVAHGLTADGQPYLAMEWLDGEDLGSRLQWHRDEDTGLELDEALRIFRHLAEALAHAHAHGVIHRDIKPSNVFLLRREQGVGPASGEGDSGLRLLDFGIARLETNTRTTITATGRVIGTPGYMAPEQIRGEKVDARADVFSLGCLMFECITGKPAFVANHALAVLLKIVLEEPPRLRDRLPDVPEELDALVAAMLSKERSERPLDGGAVLAKLREIGAHRGLMSMAPPSMMRVPVITEAERRLVSVVVAGEAVTWDPKALVTPPAEASLAYASTLGTSEDLVAVYSRDFRRAVLDPVALADLVRPFGAKVDRLGNGALVMTLWAAASETAATDQAMRAARCALVLRAAMPWVPMALATGRRELGRTRTGPDTIDEAIERAARLFERELDRPPESRMPRSGATPRPSLRSLPIRIDEVTAALLDARFEVAGTGDHLELHGEREHVVPARTLLGRPAAFVGRERELSLLDATFDECVSEKSAQSVLVTAPAGMGKSRLREEFLHRLEARAPNTRVWLGSGDSMRQGSPFSLLAPAVRRHAGLVRGEPAQLSQQKIVARVAERVPRKNVARVAAFVGELATVPFPDDASPELPAARRDPSVMFEQIRRAWQELLAAETASGSVIVVIEDMHWADLPSVQCLGEALRDLHARPWMLLALARPEVHEQFPDLRQRRKMQEISLSPLSRTAAERFVRDALGEKVGAELIARLVERAEGNAFYLEELIRAIAQGKNHEGLPDTILAMVHTHLERLQPRTRRVLRAASVFGEVFWRGGVAELLGGQQRAATLSRELSLLLEEEIIVRRGAGKFAGEDEYGFRHALLRDGAYAMLTDEDRAAAHRVAGAWLERSGEDDAGYLAEHYELAGDPVRALDWWCRAAEQAFEANHLDAALRDAERAIAKGVTGERLGALRLVQAETYIWRNDHEPVAPWLDEASANLPRGSALWCKTMAGKLVVHAHHGNVPALAGVVGELQSIDPLPEARAAYVMPASFVVSFACALGIYPMAGAFLQRLLSFCDEPTKADPVAWGWALLAQRQCARFLGGNPCSYKELGEACVRSFESAGDTRNALLARAWWGHATLLAGAAGDAEEMMREMIPLTERIGLAYAGDTARAILALAIAQRGLFDEAAHEASIAATSLVSHNRVLAGFALTALAHVHRSAGALEKAESTAREAAGTLIASPPYRAHALAVLAEVLLDGGRLDEAREAATSSHEILTSIGTFEDAESRIRLVYAKTRESPTEALQQAHARLMARAATFHDTADRERFLSGVPENAELLARITSRR</sequence>
<gene>
    <name evidence="6" type="ORF">LZC95_01610</name>
</gene>
<dbReference type="Proteomes" id="UP001379533">
    <property type="component" value="Chromosome"/>
</dbReference>
<dbReference type="Gene3D" id="1.10.510.10">
    <property type="entry name" value="Transferase(Phosphotransferase) domain 1"/>
    <property type="match status" value="1"/>
</dbReference>